<evidence type="ECO:0000259" key="1">
    <source>
        <dbReference type="Pfam" id="PF00534"/>
    </source>
</evidence>
<feature type="domain" description="Glycosyl transferase family 1" evidence="1">
    <location>
        <begin position="158"/>
        <end position="308"/>
    </location>
</feature>
<gene>
    <name evidence="2" type="ORF">GTO87_08285</name>
</gene>
<accession>A0A7H9EM51</accession>
<protein>
    <submittedName>
        <fullName evidence="2">Glycosyltransferase</fullName>
    </submittedName>
</protein>
<dbReference type="KEGG" id="lsw:GTO87_08285"/>
<dbReference type="EMBL" id="CP047418">
    <property type="protein sequence ID" value="QLL78581.1"/>
    <property type="molecule type" value="Genomic_DNA"/>
</dbReference>
<dbReference type="AlphaFoldDB" id="A0A7H9EM51"/>
<dbReference type="PANTHER" id="PTHR45947">
    <property type="entry name" value="SULFOQUINOVOSYL TRANSFERASE SQD2"/>
    <property type="match status" value="1"/>
</dbReference>
<name>A0A7H9EM51_9LACO</name>
<dbReference type="SUPFAM" id="SSF53756">
    <property type="entry name" value="UDP-Glycosyltransferase/glycogen phosphorylase"/>
    <property type="match status" value="1"/>
</dbReference>
<reference evidence="2 3" key="1">
    <citation type="submission" date="2020-01" db="EMBL/GenBank/DDBJ databases">
        <title>Complete and circular genome sequences of six lactobacillus isolates from horses.</title>
        <authorList>
            <person name="Hassan H.M."/>
        </authorList>
    </citation>
    <scope>NUCLEOTIDE SEQUENCE [LARGE SCALE GENOMIC DNA]</scope>
    <source>
        <strain evidence="2 3">1A</strain>
    </source>
</reference>
<evidence type="ECO:0000313" key="3">
    <source>
        <dbReference type="Proteomes" id="UP000510886"/>
    </source>
</evidence>
<dbReference type="Pfam" id="PF00534">
    <property type="entry name" value="Glycos_transf_1"/>
    <property type="match status" value="1"/>
</dbReference>
<dbReference type="GO" id="GO:0016757">
    <property type="term" value="F:glycosyltransferase activity"/>
    <property type="evidence" value="ECO:0007669"/>
    <property type="project" value="InterPro"/>
</dbReference>
<dbReference type="Proteomes" id="UP000510886">
    <property type="component" value="Chromosome"/>
</dbReference>
<dbReference type="InterPro" id="IPR001296">
    <property type="entry name" value="Glyco_trans_1"/>
</dbReference>
<dbReference type="Gene3D" id="3.40.50.2000">
    <property type="entry name" value="Glycogen Phosphorylase B"/>
    <property type="match status" value="2"/>
</dbReference>
<organism evidence="2 3">
    <name type="scientific">Ligilactobacillus saerimneri</name>
    <dbReference type="NCBI Taxonomy" id="228229"/>
    <lineage>
        <taxon>Bacteria</taxon>
        <taxon>Bacillati</taxon>
        <taxon>Bacillota</taxon>
        <taxon>Bacilli</taxon>
        <taxon>Lactobacillales</taxon>
        <taxon>Lactobacillaceae</taxon>
        <taxon>Ligilactobacillus</taxon>
    </lineage>
</organism>
<dbReference type="RefSeq" id="WP_180848756.1">
    <property type="nucleotide sequence ID" value="NZ_CP047418.1"/>
</dbReference>
<keyword evidence="2" id="KW-0808">Transferase</keyword>
<evidence type="ECO:0000313" key="2">
    <source>
        <dbReference type="EMBL" id="QLL78581.1"/>
    </source>
</evidence>
<sequence length="344" mass="38034">MKRLVIAGPLPDRDGKSVGGVAEFDLMAAKALAPFFEVIVVTATANPEGDPAFKTECTKGLWQIKARINRLQPDYVLSSLQYSFPVAFAKGGRKLHFVHGFVNAANYPLMKRLVWWLLNKLVQKRFDLQVGNSAFTQTINREMLTNPVDQALPLAIQDAYFAPYPQNERDIDVIYVGRIVKSKGIAKIIRALQYLPQGTKMTVVGDGADRKEMEALAQECGVDVTFVGSKPRQEIINYYRRAQVFVSLNAAEPFGLTYIEALTQGCKILCPITGGQVENLLAYRERVEFVSQLTPKAIGTKMTTLLAREVAPVDLQALSTKYSSQAFGRNMSEIIEGVGNAHGD</sequence>
<dbReference type="InterPro" id="IPR050194">
    <property type="entry name" value="Glycosyltransferase_grp1"/>
</dbReference>
<proteinExistence type="predicted"/>
<dbReference type="PANTHER" id="PTHR45947:SF3">
    <property type="entry name" value="SULFOQUINOVOSYL TRANSFERASE SQD2"/>
    <property type="match status" value="1"/>
</dbReference>